<dbReference type="CDD" id="cd07377">
    <property type="entry name" value="WHTH_GntR"/>
    <property type="match status" value="1"/>
</dbReference>
<dbReference type="InterPro" id="IPR036390">
    <property type="entry name" value="WH_DNA-bd_sf"/>
</dbReference>
<dbReference type="InterPro" id="IPR015422">
    <property type="entry name" value="PyrdxlP-dep_Trfase_small"/>
</dbReference>
<keyword evidence="4" id="KW-0238">DNA-binding</keyword>
<organism evidence="8 9">
    <name type="scientific">Sinorhizobium mexicanum</name>
    <dbReference type="NCBI Taxonomy" id="375549"/>
    <lineage>
        <taxon>Bacteria</taxon>
        <taxon>Pseudomonadati</taxon>
        <taxon>Pseudomonadota</taxon>
        <taxon>Alphaproteobacteria</taxon>
        <taxon>Hyphomicrobiales</taxon>
        <taxon>Rhizobiaceae</taxon>
        <taxon>Sinorhizobium/Ensifer group</taxon>
        <taxon>Sinorhizobium</taxon>
    </lineage>
</organism>
<proteinExistence type="inferred from homology"/>
<keyword evidence="8" id="KW-0808">Transferase</keyword>
<keyword evidence="2" id="KW-0663">Pyridoxal phosphate</keyword>
<dbReference type="Gene3D" id="3.40.640.10">
    <property type="entry name" value="Type I PLP-dependent aspartate aminotransferase-like (Major domain)"/>
    <property type="match status" value="1"/>
</dbReference>
<comment type="similarity">
    <text evidence="1">In the C-terminal section; belongs to the class-I pyridoxal-phosphate-dependent aminotransferase family.</text>
</comment>
<dbReference type="EMBL" id="CP041238">
    <property type="protein sequence ID" value="QLL62268.1"/>
    <property type="molecule type" value="Genomic_DNA"/>
</dbReference>
<dbReference type="PANTHER" id="PTHR46577:SF2">
    <property type="entry name" value="TRANSCRIPTIONAL REGULATORY PROTEIN"/>
    <property type="match status" value="1"/>
</dbReference>
<dbReference type="GO" id="GO:0003677">
    <property type="term" value="F:DNA binding"/>
    <property type="evidence" value="ECO:0007669"/>
    <property type="project" value="UniProtKB-KW"/>
</dbReference>
<dbReference type="SUPFAM" id="SSF53383">
    <property type="entry name" value="PLP-dependent transferases"/>
    <property type="match status" value="1"/>
</dbReference>
<dbReference type="InterPro" id="IPR051446">
    <property type="entry name" value="HTH_trans_reg/aminotransferase"/>
</dbReference>
<keyword evidence="3" id="KW-0805">Transcription regulation</keyword>
<dbReference type="InterPro" id="IPR000524">
    <property type="entry name" value="Tscrpt_reg_HTH_GntR"/>
</dbReference>
<evidence type="ECO:0000313" key="9">
    <source>
        <dbReference type="Proteomes" id="UP000510721"/>
    </source>
</evidence>
<evidence type="ECO:0000259" key="7">
    <source>
        <dbReference type="PROSITE" id="PS50949"/>
    </source>
</evidence>
<dbReference type="Pfam" id="PF00392">
    <property type="entry name" value="GntR"/>
    <property type="match status" value="1"/>
</dbReference>
<dbReference type="PROSITE" id="PS50949">
    <property type="entry name" value="HTH_GNTR"/>
    <property type="match status" value="1"/>
</dbReference>
<keyword evidence="9" id="KW-1185">Reference proteome</keyword>
<dbReference type="InterPro" id="IPR004839">
    <property type="entry name" value="Aminotransferase_I/II_large"/>
</dbReference>
<dbReference type="Gene3D" id="1.10.10.10">
    <property type="entry name" value="Winged helix-like DNA-binding domain superfamily/Winged helix DNA-binding domain"/>
    <property type="match status" value="1"/>
</dbReference>
<dbReference type="KEGG" id="emx:FKV68_12870"/>
<keyword evidence="5" id="KW-0804">Transcription</keyword>
<protein>
    <submittedName>
        <fullName evidence="8">PLP-dependent aminotransferase family protein</fullName>
    </submittedName>
</protein>
<gene>
    <name evidence="8" type="ORF">FKV68_12870</name>
</gene>
<name>A0A859QY38_9HYPH</name>
<dbReference type="AlphaFoldDB" id="A0A859QY38"/>
<dbReference type="GO" id="GO:0003700">
    <property type="term" value="F:DNA-binding transcription factor activity"/>
    <property type="evidence" value="ECO:0007669"/>
    <property type="project" value="InterPro"/>
</dbReference>
<evidence type="ECO:0000256" key="2">
    <source>
        <dbReference type="ARBA" id="ARBA00022898"/>
    </source>
</evidence>
<reference evidence="8 9" key="1">
    <citation type="submission" date="2019-06" db="EMBL/GenBank/DDBJ databases">
        <title>Complete genome sequence of Ensifer mexicanus ITTG R7 isolated from nodules of Acacia angustissima (Mill.) Kuntze.</title>
        <authorList>
            <person name="Rincon-Rosales R."/>
            <person name="Rogel M.A."/>
            <person name="Guerrero G."/>
            <person name="Rincon-Molina C.I."/>
            <person name="Lopez-Lopez A."/>
            <person name="Martinez-Romero E."/>
        </authorList>
    </citation>
    <scope>NUCLEOTIDE SEQUENCE [LARGE SCALE GENOMIC DNA]</scope>
    <source>
        <strain evidence="8 9">ITTG R7</strain>
    </source>
</reference>
<evidence type="ECO:0000256" key="4">
    <source>
        <dbReference type="ARBA" id="ARBA00023125"/>
    </source>
</evidence>
<dbReference type="InterPro" id="IPR015421">
    <property type="entry name" value="PyrdxlP-dep_Trfase_major"/>
</dbReference>
<feature type="region of interest" description="Disordered" evidence="6">
    <location>
        <begin position="1"/>
        <end position="25"/>
    </location>
</feature>
<dbReference type="GO" id="GO:0030170">
    <property type="term" value="F:pyridoxal phosphate binding"/>
    <property type="evidence" value="ECO:0007669"/>
    <property type="project" value="InterPro"/>
</dbReference>
<dbReference type="InterPro" id="IPR036388">
    <property type="entry name" value="WH-like_DNA-bd_sf"/>
</dbReference>
<sequence>MPARATVRNTGSKSSTAARVAGSEPLKISTPRKPLIHPLVVFSMAFSFFMSVSAEVAGVARDNPIQLDKTVMHHGAVQMDVAATAEGGGTRVGAVMSAIRQRIANRSLTPGSKLPSVRAFATTMQVSTSTVVDAYERLVAEGVIASRPGSGFYVSGQVVPLALAEIGPRLDRAVDPLWVSRQSLESSDATLKPGCGWLPPSWMPEAALRKGLRGLSRAEDAALTDYGTPLGFPPLRQLLARRMMERGIEASPDCIMLAESGTQAIDLLCRFFLETGDTVLVDDPCYFNFHALLRAHRAKIVSVPYTPTGPDIEAFAKVVAEHRPRLYITNSAIHNPTGAVLSPVVAHRVLKVADQFDLTIVEDDIFADFELTPAPRLAAFDGLSRVVHIGSFSKTLSASARCGFIAARPEWIEGLVDLKIATAFGGGRLSAELTYNVLRDGGYRKHMEALRARLSRAMAETGSRLRKLGIEPWLEPQSGMFLWCRLPAGLDAAGIAREALAENVVLAPGNAFSLSQSAGAFMRFNVSQCLGDRVFQTLGRALDLIR</sequence>
<dbReference type="SMART" id="SM00345">
    <property type="entry name" value="HTH_GNTR"/>
    <property type="match status" value="1"/>
</dbReference>
<dbReference type="SUPFAM" id="SSF46785">
    <property type="entry name" value="Winged helix' DNA-binding domain"/>
    <property type="match status" value="1"/>
</dbReference>
<feature type="domain" description="HTH gntR-type" evidence="7">
    <location>
        <begin position="89"/>
        <end position="157"/>
    </location>
</feature>
<keyword evidence="8" id="KW-0032">Aminotransferase</keyword>
<dbReference type="InterPro" id="IPR015424">
    <property type="entry name" value="PyrdxlP-dep_Trfase"/>
</dbReference>
<evidence type="ECO:0000256" key="6">
    <source>
        <dbReference type="SAM" id="MobiDB-lite"/>
    </source>
</evidence>
<evidence type="ECO:0000256" key="1">
    <source>
        <dbReference type="ARBA" id="ARBA00005384"/>
    </source>
</evidence>
<dbReference type="Proteomes" id="UP000510721">
    <property type="component" value="Chromosome"/>
</dbReference>
<feature type="compositionally biased region" description="Polar residues" evidence="6">
    <location>
        <begin position="7"/>
        <end position="17"/>
    </location>
</feature>
<evidence type="ECO:0000313" key="8">
    <source>
        <dbReference type="EMBL" id="QLL62268.1"/>
    </source>
</evidence>
<dbReference type="PANTHER" id="PTHR46577">
    <property type="entry name" value="HTH-TYPE TRANSCRIPTIONAL REGULATORY PROTEIN GABR"/>
    <property type="match status" value="1"/>
</dbReference>
<accession>A0A859QY38</accession>
<dbReference type="GO" id="GO:0008483">
    <property type="term" value="F:transaminase activity"/>
    <property type="evidence" value="ECO:0007669"/>
    <property type="project" value="UniProtKB-KW"/>
</dbReference>
<dbReference type="CDD" id="cd00609">
    <property type="entry name" value="AAT_like"/>
    <property type="match status" value="1"/>
</dbReference>
<evidence type="ECO:0000256" key="3">
    <source>
        <dbReference type="ARBA" id="ARBA00023015"/>
    </source>
</evidence>
<dbReference type="Gene3D" id="3.90.1150.10">
    <property type="entry name" value="Aspartate Aminotransferase, domain 1"/>
    <property type="match status" value="1"/>
</dbReference>
<evidence type="ECO:0000256" key="5">
    <source>
        <dbReference type="ARBA" id="ARBA00023163"/>
    </source>
</evidence>
<dbReference type="Pfam" id="PF00155">
    <property type="entry name" value="Aminotran_1_2"/>
    <property type="match status" value="1"/>
</dbReference>